<name>A0A0K2V4R2_LEPSM</name>
<accession>A0A0K2V4R2</accession>
<organism evidence="1">
    <name type="scientific">Lepeophtheirus salmonis</name>
    <name type="common">Salmon louse</name>
    <name type="synonym">Caligus salmonis</name>
    <dbReference type="NCBI Taxonomy" id="72036"/>
    <lineage>
        <taxon>Eukaryota</taxon>
        <taxon>Metazoa</taxon>
        <taxon>Ecdysozoa</taxon>
        <taxon>Arthropoda</taxon>
        <taxon>Crustacea</taxon>
        <taxon>Multicrustacea</taxon>
        <taxon>Hexanauplia</taxon>
        <taxon>Copepoda</taxon>
        <taxon>Siphonostomatoida</taxon>
        <taxon>Caligidae</taxon>
        <taxon>Lepeophtheirus</taxon>
    </lineage>
</organism>
<proteinExistence type="predicted"/>
<evidence type="ECO:0000313" key="1">
    <source>
        <dbReference type="EMBL" id="CDW45305.1"/>
    </source>
</evidence>
<dbReference type="EMBL" id="HACA01027944">
    <property type="protein sequence ID" value="CDW45305.1"/>
    <property type="molecule type" value="Transcribed_RNA"/>
</dbReference>
<dbReference type="AlphaFoldDB" id="A0A0K2V4R2"/>
<reference evidence="1" key="1">
    <citation type="submission" date="2014-05" db="EMBL/GenBank/DDBJ databases">
        <authorList>
            <person name="Chronopoulou M."/>
        </authorList>
    </citation>
    <scope>NUCLEOTIDE SEQUENCE</scope>
    <source>
        <tissue evidence="1">Whole organism</tissue>
    </source>
</reference>
<protein>
    <submittedName>
        <fullName evidence="1">Uncharacterized protein</fullName>
    </submittedName>
</protein>
<sequence>MVSEYKVPKGIGPLNKTQVVEIFSRRMPNFTTKVIKCNFCVFMHRPLRSLCPAVGKLYRKCGFSFRILLYVLANRMCSRQYIYNVSGLNSSKRAIGEAKLMASHVRFLLDLGVNVNLIPQLLVPKKYISPLDGYVSWLGDTRIPTHGCDSLPLLIKGSKKGIFELLVTDVDKLILGLQAYLALKLVSLRKQSFFCSQISVPKPDIESLNSDSSYTFDYSGPHVANHPDTLSSCTLDNPIDNEDLVDELMCLSISYSEAT</sequence>